<evidence type="ECO:0000313" key="5">
    <source>
        <dbReference type="Proteomes" id="UP000050454"/>
    </source>
</evidence>
<keyword evidence="4" id="KW-0645">Protease</keyword>
<name>A0A0P7BX41_9BACT</name>
<dbReference type="GO" id="GO:0046872">
    <property type="term" value="F:metal ion binding"/>
    <property type="evidence" value="ECO:0007669"/>
    <property type="project" value="InterPro"/>
</dbReference>
<gene>
    <name evidence="4" type="ORF">AFM12_17850</name>
</gene>
<dbReference type="InterPro" id="IPR011765">
    <property type="entry name" value="Pept_M16_N"/>
</dbReference>
<dbReference type="GO" id="GO:0006508">
    <property type="term" value="P:proteolysis"/>
    <property type="evidence" value="ECO:0007669"/>
    <property type="project" value="UniProtKB-KW"/>
</dbReference>
<dbReference type="AlphaFoldDB" id="A0A0P7BX41"/>
<dbReference type="PANTHER" id="PTHR11851">
    <property type="entry name" value="METALLOPROTEASE"/>
    <property type="match status" value="1"/>
</dbReference>
<evidence type="ECO:0000256" key="1">
    <source>
        <dbReference type="ARBA" id="ARBA00007261"/>
    </source>
</evidence>
<dbReference type="GO" id="GO:0008233">
    <property type="term" value="F:peptidase activity"/>
    <property type="evidence" value="ECO:0007669"/>
    <property type="project" value="UniProtKB-KW"/>
</dbReference>
<accession>A0A0P7BX41</accession>
<dbReference type="SUPFAM" id="SSF63411">
    <property type="entry name" value="LuxS/MPP-like metallohydrolase"/>
    <property type="match status" value="2"/>
</dbReference>
<dbReference type="PANTHER" id="PTHR11851:SF49">
    <property type="entry name" value="MITOCHONDRIAL-PROCESSING PEPTIDASE SUBUNIT ALPHA"/>
    <property type="match status" value="1"/>
</dbReference>
<dbReference type="InterPro" id="IPR050361">
    <property type="entry name" value="MPP/UQCRC_Complex"/>
</dbReference>
<evidence type="ECO:0000259" key="3">
    <source>
        <dbReference type="Pfam" id="PF05193"/>
    </source>
</evidence>
<feature type="domain" description="Peptidase M16 C-terminal" evidence="3">
    <location>
        <begin position="168"/>
        <end position="342"/>
    </location>
</feature>
<reference evidence="4 5" key="1">
    <citation type="submission" date="2015-07" db="EMBL/GenBank/DDBJ databases">
        <title>The draft genome sequence of Leadbetterella sp. JN14-9.</title>
        <authorList>
            <person name="Liu Y."/>
            <person name="Du J."/>
            <person name="Shao Z."/>
        </authorList>
    </citation>
    <scope>NUCLEOTIDE SEQUENCE [LARGE SCALE GENOMIC DNA]</scope>
    <source>
        <strain evidence="4 5">JN14-9</strain>
    </source>
</reference>
<comment type="caution">
    <text evidence="4">The sequence shown here is derived from an EMBL/GenBank/DDBJ whole genome shotgun (WGS) entry which is preliminary data.</text>
</comment>
<evidence type="ECO:0000259" key="2">
    <source>
        <dbReference type="Pfam" id="PF00675"/>
    </source>
</evidence>
<dbReference type="STRING" id="1605367.AFM12_17850"/>
<keyword evidence="4" id="KW-0378">Hydrolase</keyword>
<proteinExistence type="inferred from homology"/>
<dbReference type="Pfam" id="PF00675">
    <property type="entry name" value="Peptidase_M16"/>
    <property type="match status" value="1"/>
</dbReference>
<dbReference type="EMBL" id="LGTQ01000015">
    <property type="protein sequence ID" value="KPM46650.1"/>
    <property type="molecule type" value="Genomic_DNA"/>
</dbReference>
<dbReference type="RefSeq" id="WP_055151268.1">
    <property type="nucleotide sequence ID" value="NZ_JXSZ01000015.1"/>
</dbReference>
<dbReference type="Proteomes" id="UP000050454">
    <property type="component" value="Unassembled WGS sequence"/>
</dbReference>
<dbReference type="OrthoDB" id="9811314at2"/>
<sequence>MAEYQVYTLKNGIRLAHRQVSHTKIVHCGIMLDIGSRDEKNNETGLAHFWEHMAFKGTKKRKAFHIINRLESVGGELNAYTTKEKICFYASVLDSHFDKAVDILSDITFNSIFPEKQVEKERSVILEEMSMYLDSPEDAIQDEFDELIYPNHPLGYNILGTRETVNSFHRDDLERFVKENINTEKIIFSVVGNITLKKAIKMAEKYLSEVPHLTRKHERLGPPDYQPRQLVFKKPISQAHVAIGLPAYSLHHENRFSYFTLIHLLGGPGMNSRLNVALREKNGLVYGIDASYTALTDTGYTGIYYATDKKNLKRAHNLVQKEIELLKTKPLGGLQLKNLKDQLMGQLAMSDESNQGYMLMMAKSLLDIDRIDTLEYVFEKLSNIEANDLLETAQETLNLEEFSSLIYKPH</sequence>
<protein>
    <submittedName>
        <fullName evidence="4">Zinc protease</fullName>
    </submittedName>
</protein>
<dbReference type="InterPro" id="IPR007863">
    <property type="entry name" value="Peptidase_M16_C"/>
</dbReference>
<dbReference type="Pfam" id="PF05193">
    <property type="entry name" value="Peptidase_M16_C"/>
    <property type="match status" value="1"/>
</dbReference>
<dbReference type="InterPro" id="IPR011249">
    <property type="entry name" value="Metalloenz_LuxS/M16"/>
</dbReference>
<organism evidence="4 5">
    <name type="scientific">Jiulongibacter sediminis</name>
    <dbReference type="NCBI Taxonomy" id="1605367"/>
    <lineage>
        <taxon>Bacteria</taxon>
        <taxon>Pseudomonadati</taxon>
        <taxon>Bacteroidota</taxon>
        <taxon>Cytophagia</taxon>
        <taxon>Cytophagales</taxon>
        <taxon>Leadbetterellaceae</taxon>
        <taxon>Jiulongibacter</taxon>
    </lineage>
</organism>
<keyword evidence="5" id="KW-1185">Reference proteome</keyword>
<dbReference type="PATRIC" id="fig|1605367.3.peg.1004"/>
<dbReference type="Gene3D" id="3.30.830.10">
    <property type="entry name" value="Metalloenzyme, LuxS/M16 peptidase-like"/>
    <property type="match status" value="2"/>
</dbReference>
<comment type="similarity">
    <text evidence="1">Belongs to the peptidase M16 family.</text>
</comment>
<feature type="domain" description="Peptidase M16 N-terminal" evidence="2">
    <location>
        <begin position="20"/>
        <end position="161"/>
    </location>
</feature>
<evidence type="ECO:0000313" key="4">
    <source>
        <dbReference type="EMBL" id="KPM46650.1"/>
    </source>
</evidence>